<gene>
    <name evidence="6" type="ORF">ENKO_01810</name>
</gene>
<name>A0AA86IRT7_9ENTR</name>
<dbReference type="GO" id="GO:0006351">
    <property type="term" value="P:DNA-templated transcription"/>
    <property type="evidence" value="ECO:0007669"/>
    <property type="project" value="TreeGrafter"/>
</dbReference>
<dbReference type="SUPFAM" id="SSF46785">
    <property type="entry name" value="Winged helix' DNA-binding domain"/>
    <property type="match status" value="1"/>
</dbReference>
<accession>A0AA86IRT7</accession>
<dbReference type="Gene3D" id="3.40.190.290">
    <property type="match status" value="1"/>
</dbReference>
<dbReference type="CDD" id="cd08472">
    <property type="entry name" value="PBP2_CrgA_like_3"/>
    <property type="match status" value="1"/>
</dbReference>
<evidence type="ECO:0000259" key="5">
    <source>
        <dbReference type="PROSITE" id="PS50931"/>
    </source>
</evidence>
<dbReference type="PRINTS" id="PR00039">
    <property type="entry name" value="HTHLYSR"/>
</dbReference>
<keyword evidence="4" id="KW-0804">Transcription</keyword>
<dbReference type="PROSITE" id="PS50931">
    <property type="entry name" value="HTH_LYSR"/>
    <property type="match status" value="1"/>
</dbReference>
<dbReference type="InterPro" id="IPR005119">
    <property type="entry name" value="LysR_subst-bd"/>
</dbReference>
<dbReference type="InterPro" id="IPR036390">
    <property type="entry name" value="WH_DNA-bd_sf"/>
</dbReference>
<reference evidence="6" key="1">
    <citation type="submission" date="2021-04" db="EMBL/GenBank/DDBJ databases">
        <title>Difference and commonality of drug resistance evolution in various bacteria. and drug sensitivity profiles.</title>
        <authorList>
            <person name="Maeda T."/>
            <person name="Shibai A."/>
            <person name="Kawada K."/>
            <person name="Kotani H."/>
            <person name="Tarusawa Y."/>
            <person name="Tanabe K."/>
            <person name="Furusawa C."/>
        </authorList>
    </citation>
    <scope>NUCLEOTIDE SEQUENCE</scope>
    <source>
        <strain evidence="6">JCM 8580</strain>
    </source>
</reference>
<proteinExistence type="inferred from homology"/>
<dbReference type="EMBL" id="AP024590">
    <property type="protein sequence ID" value="BCU53587.1"/>
    <property type="molecule type" value="Genomic_DNA"/>
</dbReference>
<dbReference type="GO" id="GO:0009891">
    <property type="term" value="P:positive regulation of biosynthetic process"/>
    <property type="evidence" value="ECO:0007669"/>
    <property type="project" value="UniProtKB-ARBA"/>
</dbReference>
<dbReference type="Pfam" id="PF03466">
    <property type="entry name" value="LysR_substrate"/>
    <property type="match status" value="1"/>
</dbReference>
<evidence type="ECO:0000256" key="3">
    <source>
        <dbReference type="ARBA" id="ARBA00023125"/>
    </source>
</evidence>
<sequence>MDKVYAMQLFTRVAELESFTRAAESLGLPKGSVSRQIQALENHLGTQLLHRTTRRVQLTQDGMVYYERAKDLLINLDELDGLFLHDPSTLSGRLRVDMPVAVAKNVVIPRLPAFVQQYPGIEIELSSSDRLVDVIREGFDCVVRVGTLKDSGLIARPLGKLSVINCASPDYLARFGYPETLEDLSGHAVVHYAVNLGTRSQGFELYRDNTTQWIKTGGILTVNSTETYHAACLAGLGIIQAPRIGVREALRSRKLVEILPQYRAQPMPVSLIYPHRRNLSRRVHLFMEWLTDVMKAYVDQ</sequence>
<keyword evidence="2" id="KW-0805">Transcription regulation</keyword>
<dbReference type="PANTHER" id="PTHR30537:SF72">
    <property type="entry name" value="LYSR FAMILY TRANSCRIPTIONAL REGULATOR"/>
    <property type="match status" value="1"/>
</dbReference>
<evidence type="ECO:0000256" key="4">
    <source>
        <dbReference type="ARBA" id="ARBA00023163"/>
    </source>
</evidence>
<dbReference type="SUPFAM" id="SSF53850">
    <property type="entry name" value="Periplasmic binding protein-like II"/>
    <property type="match status" value="1"/>
</dbReference>
<organism evidence="6 7">
    <name type="scientific">Enterobacter kobei</name>
    <dbReference type="NCBI Taxonomy" id="208224"/>
    <lineage>
        <taxon>Bacteria</taxon>
        <taxon>Pseudomonadati</taxon>
        <taxon>Pseudomonadota</taxon>
        <taxon>Gammaproteobacteria</taxon>
        <taxon>Enterobacterales</taxon>
        <taxon>Enterobacteriaceae</taxon>
        <taxon>Enterobacter</taxon>
        <taxon>Enterobacter cloacae complex</taxon>
    </lineage>
</organism>
<dbReference type="InterPro" id="IPR036388">
    <property type="entry name" value="WH-like_DNA-bd_sf"/>
</dbReference>
<dbReference type="PANTHER" id="PTHR30537">
    <property type="entry name" value="HTH-TYPE TRANSCRIPTIONAL REGULATOR"/>
    <property type="match status" value="1"/>
</dbReference>
<protein>
    <submittedName>
        <fullName evidence="6">LysR family transcriptional regulator</fullName>
    </submittedName>
</protein>
<evidence type="ECO:0000256" key="2">
    <source>
        <dbReference type="ARBA" id="ARBA00023015"/>
    </source>
</evidence>
<comment type="similarity">
    <text evidence="1">Belongs to the LysR transcriptional regulatory family.</text>
</comment>
<evidence type="ECO:0000313" key="6">
    <source>
        <dbReference type="EMBL" id="BCU53587.1"/>
    </source>
</evidence>
<dbReference type="InterPro" id="IPR000847">
    <property type="entry name" value="LysR_HTH_N"/>
</dbReference>
<dbReference type="Gene3D" id="1.10.10.10">
    <property type="entry name" value="Winged helix-like DNA-binding domain superfamily/Winged helix DNA-binding domain"/>
    <property type="match status" value="1"/>
</dbReference>
<dbReference type="Pfam" id="PF00126">
    <property type="entry name" value="HTH_1"/>
    <property type="match status" value="1"/>
</dbReference>
<keyword evidence="3" id="KW-0238">DNA-binding</keyword>
<dbReference type="InterPro" id="IPR058163">
    <property type="entry name" value="LysR-type_TF_proteobact-type"/>
</dbReference>
<dbReference type="FunFam" id="1.10.10.10:FF:000001">
    <property type="entry name" value="LysR family transcriptional regulator"/>
    <property type="match status" value="1"/>
</dbReference>
<evidence type="ECO:0000256" key="1">
    <source>
        <dbReference type="ARBA" id="ARBA00009437"/>
    </source>
</evidence>
<dbReference type="GO" id="GO:0043565">
    <property type="term" value="F:sequence-specific DNA binding"/>
    <property type="evidence" value="ECO:0007669"/>
    <property type="project" value="TreeGrafter"/>
</dbReference>
<feature type="domain" description="HTH lysR-type" evidence="5">
    <location>
        <begin position="1"/>
        <end position="59"/>
    </location>
</feature>
<dbReference type="FunFam" id="3.40.190.290:FF:000001">
    <property type="entry name" value="Transcriptional regulator, LysR family"/>
    <property type="match status" value="1"/>
</dbReference>
<dbReference type="AlphaFoldDB" id="A0AA86IRT7"/>
<dbReference type="GO" id="GO:0003700">
    <property type="term" value="F:DNA-binding transcription factor activity"/>
    <property type="evidence" value="ECO:0007669"/>
    <property type="project" value="InterPro"/>
</dbReference>
<dbReference type="Proteomes" id="UP000682928">
    <property type="component" value="Chromosome"/>
</dbReference>
<dbReference type="RefSeq" id="WP_088221102.1">
    <property type="nucleotide sequence ID" value="NZ_AP024590.1"/>
</dbReference>
<evidence type="ECO:0000313" key="7">
    <source>
        <dbReference type="Proteomes" id="UP000682928"/>
    </source>
</evidence>